<proteinExistence type="predicted"/>
<organism evidence="1 2">
    <name type="scientific">Nocardioides zeae</name>
    <dbReference type="NCBI Taxonomy" id="1457234"/>
    <lineage>
        <taxon>Bacteria</taxon>
        <taxon>Bacillati</taxon>
        <taxon>Actinomycetota</taxon>
        <taxon>Actinomycetes</taxon>
        <taxon>Propionibacteriales</taxon>
        <taxon>Nocardioidaceae</taxon>
        <taxon>Nocardioides</taxon>
    </lineage>
</organism>
<evidence type="ECO:0000313" key="1">
    <source>
        <dbReference type="EMBL" id="MDQ1103797.1"/>
    </source>
</evidence>
<name>A0AAJ1U5W5_9ACTN</name>
<evidence type="ECO:0000313" key="2">
    <source>
        <dbReference type="Proteomes" id="UP001239215"/>
    </source>
</evidence>
<protein>
    <submittedName>
        <fullName evidence="1">Uncharacterized protein</fullName>
    </submittedName>
</protein>
<dbReference type="EMBL" id="JAUTAN010000001">
    <property type="protein sequence ID" value="MDQ1103797.1"/>
    <property type="molecule type" value="Genomic_DNA"/>
</dbReference>
<dbReference type="AlphaFoldDB" id="A0AAJ1U5W5"/>
<gene>
    <name evidence="1" type="ORF">QE405_001081</name>
</gene>
<dbReference type="RefSeq" id="WP_307199199.1">
    <property type="nucleotide sequence ID" value="NZ_JAUTAN010000001.1"/>
</dbReference>
<sequence>MPVTLTIAHATPAGVPRGQETDRITKTADTYDEALEQAKAEMPEGHIVYSVDRYADPSWPDSLPRR</sequence>
<accession>A0AAJ1U5W5</accession>
<dbReference type="Proteomes" id="UP001239215">
    <property type="component" value="Unassembled WGS sequence"/>
</dbReference>
<reference evidence="1" key="1">
    <citation type="submission" date="2023-07" db="EMBL/GenBank/DDBJ databases">
        <title>Functional and genomic diversity of the sorghum phyllosphere microbiome.</title>
        <authorList>
            <person name="Shade A."/>
        </authorList>
    </citation>
    <scope>NUCLEOTIDE SEQUENCE</scope>
    <source>
        <strain evidence="1">SORGH_AS_1067</strain>
    </source>
</reference>
<comment type="caution">
    <text evidence="1">The sequence shown here is derived from an EMBL/GenBank/DDBJ whole genome shotgun (WGS) entry which is preliminary data.</text>
</comment>